<dbReference type="InterPro" id="IPR002514">
    <property type="entry name" value="Transposase_8"/>
</dbReference>
<dbReference type="SUPFAM" id="SSF46689">
    <property type="entry name" value="Homeodomain-like"/>
    <property type="match status" value="1"/>
</dbReference>
<gene>
    <name evidence="1" type="ORF">A2118_00035</name>
</gene>
<evidence type="ECO:0000313" key="1">
    <source>
        <dbReference type="EMBL" id="OGG39869.1"/>
    </source>
</evidence>
<comment type="caution">
    <text evidence="1">The sequence shown here is derived from an EMBL/GenBank/DDBJ whole genome shotgun (WGS) entry which is preliminary data.</text>
</comment>
<evidence type="ECO:0008006" key="3">
    <source>
        <dbReference type="Google" id="ProtNLM"/>
    </source>
</evidence>
<organism evidence="1 2">
    <name type="scientific">Candidatus Kaiserbacteria bacterium GWA2_50_9</name>
    <dbReference type="NCBI Taxonomy" id="1798474"/>
    <lineage>
        <taxon>Bacteria</taxon>
        <taxon>Candidatus Kaiseribacteriota</taxon>
    </lineage>
</organism>
<dbReference type="InterPro" id="IPR036388">
    <property type="entry name" value="WH-like_DNA-bd_sf"/>
</dbReference>
<dbReference type="AlphaFoldDB" id="A0A1F6BSD4"/>
<dbReference type="EMBL" id="MFKN01000038">
    <property type="protein sequence ID" value="OGG39869.1"/>
    <property type="molecule type" value="Genomic_DNA"/>
</dbReference>
<dbReference type="GO" id="GO:0004803">
    <property type="term" value="F:transposase activity"/>
    <property type="evidence" value="ECO:0007669"/>
    <property type="project" value="InterPro"/>
</dbReference>
<reference evidence="1 2" key="1">
    <citation type="journal article" date="2016" name="Nat. Commun.">
        <title>Thousands of microbial genomes shed light on interconnected biogeochemical processes in an aquifer system.</title>
        <authorList>
            <person name="Anantharaman K."/>
            <person name="Brown C.T."/>
            <person name="Hug L.A."/>
            <person name="Sharon I."/>
            <person name="Castelle C.J."/>
            <person name="Probst A.J."/>
            <person name="Thomas B.C."/>
            <person name="Singh A."/>
            <person name="Wilkins M.J."/>
            <person name="Karaoz U."/>
            <person name="Brodie E.L."/>
            <person name="Williams K.H."/>
            <person name="Hubbard S.S."/>
            <person name="Banfield J.F."/>
        </authorList>
    </citation>
    <scope>NUCLEOTIDE SEQUENCE [LARGE SCALE GENOMIC DNA]</scope>
</reference>
<protein>
    <recommendedName>
        <fullName evidence="3">Transposase</fullName>
    </recommendedName>
</protein>
<dbReference type="Gene3D" id="1.10.10.10">
    <property type="entry name" value="Winged helix-like DNA-binding domain superfamily/Winged helix DNA-binding domain"/>
    <property type="match status" value="1"/>
</dbReference>
<evidence type="ECO:0000313" key="2">
    <source>
        <dbReference type="Proteomes" id="UP000179014"/>
    </source>
</evidence>
<dbReference type="InterPro" id="IPR009057">
    <property type="entry name" value="Homeodomain-like_sf"/>
</dbReference>
<proteinExistence type="predicted"/>
<dbReference type="GO" id="GO:0006313">
    <property type="term" value="P:DNA transposition"/>
    <property type="evidence" value="ECO:0007669"/>
    <property type="project" value="InterPro"/>
</dbReference>
<accession>A0A1F6BSD4</accession>
<dbReference type="Pfam" id="PF01527">
    <property type="entry name" value="HTH_Tnp_1"/>
    <property type="match status" value="1"/>
</dbReference>
<dbReference type="Proteomes" id="UP000179014">
    <property type="component" value="Unassembled WGS sequence"/>
</dbReference>
<sequence>MKKHKVSQEVKEQIINRIKNEGVSVGDASRDHGISENTIYGWIAKKTEGLPTISEIIKLKRENAQLLQLVGEITLKLSDTQKKR</sequence>
<dbReference type="GO" id="GO:0003677">
    <property type="term" value="F:DNA binding"/>
    <property type="evidence" value="ECO:0007669"/>
    <property type="project" value="InterPro"/>
</dbReference>
<name>A0A1F6BSD4_9BACT</name>